<evidence type="ECO:0000313" key="2">
    <source>
        <dbReference type="Proteomes" id="UP001234178"/>
    </source>
</evidence>
<comment type="caution">
    <text evidence="1">The sequence shown here is derived from an EMBL/GenBank/DDBJ whole genome shotgun (WGS) entry which is preliminary data.</text>
</comment>
<evidence type="ECO:0000313" key="1">
    <source>
        <dbReference type="EMBL" id="KAK4004241.1"/>
    </source>
</evidence>
<dbReference type="Proteomes" id="UP001234178">
    <property type="component" value="Unassembled WGS sequence"/>
</dbReference>
<accession>A0ABQ9YUH9</accession>
<sequence>MFELGRYGSEYICTGHKAKSGWACMSDLDSEIREPFYGFEPQYRLRSRTQQSDPPVRPRIFRPSPRCLPNDARKFKPEFVIIPSKASTKA</sequence>
<dbReference type="EMBL" id="JAOYFB010000001">
    <property type="protein sequence ID" value="KAK4004241.1"/>
    <property type="molecule type" value="Genomic_DNA"/>
</dbReference>
<reference evidence="1 2" key="1">
    <citation type="journal article" date="2023" name="Nucleic Acids Res.">
        <title>The hologenome of Daphnia magna reveals possible DNA methylation and microbiome-mediated evolution of the host genome.</title>
        <authorList>
            <person name="Chaturvedi A."/>
            <person name="Li X."/>
            <person name="Dhandapani V."/>
            <person name="Marshall H."/>
            <person name="Kissane S."/>
            <person name="Cuenca-Cambronero M."/>
            <person name="Asole G."/>
            <person name="Calvet F."/>
            <person name="Ruiz-Romero M."/>
            <person name="Marangio P."/>
            <person name="Guigo R."/>
            <person name="Rago D."/>
            <person name="Mirbahai L."/>
            <person name="Eastwood N."/>
            <person name="Colbourne J.K."/>
            <person name="Zhou J."/>
            <person name="Mallon E."/>
            <person name="Orsini L."/>
        </authorList>
    </citation>
    <scope>NUCLEOTIDE SEQUENCE [LARGE SCALE GENOMIC DNA]</scope>
    <source>
        <strain evidence="1">LRV0_1</strain>
    </source>
</reference>
<organism evidence="1 2">
    <name type="scientific">Daphnia magna</name>
    <dbReference type="NCBI Taxonomy" id="35525"/>
    <lineage>
        <taxon>Eukaryota</taxon>
        <taxon>Metazoa</taxon>
        <taxon>Ecdysozoa</taxon>
        <taxon>Arthropoda</taxon>
        <taxon>Crustacea</taxon>
        <taxon>Branchiopoda</taxon>
        <taxon>Diplostraca</taxon>
        <taxon>Cladocera</taxon>
        <taxon>Anomopoda</taxon>
        <taxon>Daphniidae</taxon>
        <taxon>Daphnia</taxon>
    </lineage>
</organism>
<proteinExistence type="predicted"/>
<gene>
    <name evidence="1" type="ORF">OUZ56_005983</name>
</gene>
<protein>
    <submittedName>
        <fullName evidence="1">Uncharacterized protein</fullName>
    </submittedName>
</protein>
<keyword evidence="2" id="KW-1185">Reference proteome</keyword>
<name>A0ABQ9YUH9_9CRUS</name>